<comment type="subcellular location">
    <subcellularLocation>
        <location evidence="1">Mitochondrion</location>
    </subcellularLocation>
</comment>
<proteinExistence type="inferred from homology"/>
<organism evidence="7 8">
    <name type="scientific">Galdieria partita</name>
    <dbReference type="NCBI Taxonomy" id="83374"/>
    <lineage>
        <taxon>Eukaryota</taxon>
        <taxon>Rhodophyta</taxon>
        <taxon>Bangiophyceae</taxon>
        <taxon>Galdieriales</taxon>
        <taxon>Galdieriaceae</taxon>
        <taxon>Galdieria</taxon>
    </lineage>
</organism>
<evidence type="ECO:0000313" key="8">
    <source>
        <dbReference type="Proteomes" id="UP001061958"/>
    </source>
</evidence>
<evidence type="ECO:0000256" key="2">
    <source>
        <dbReference type="ARBA" id="ARBA00009254"/>
    </source>
</evidence>
<dbReference type="PANTHER" id="PTHR21183:SF18">
    <property type="entry name" value="LARGE RIBOSOMAL SUBUNIT PROTEIN UL29M"/>
    <property type="match status" value="1"/>
</dbReference>
<dbReference type="AlphaFoldDB" id="A0A9C7Q3F1"/>
<dbReference type="GO" id="GO:0005762">
    <property type="term" value="C:mitochondrial large ribosomal subunit"/>
    <property type="evidence" value="ECO:0007669"/>
    <property type="project" value="TreeGrafter"/>
</dbReference>
<dbReference type="Proteomes" id="UP001061958">
    <property type="component" value="Unassembled WGS sequence"/>
</dbReference>
<dbReference type="InterPro" id="IPR038340">
    <property type="entry name" value="MRP-L47_sf"/>
</dbReference>
<dbReference type="Pfam" id="PF06984">
    <property type="entry name" value="MRP-L47"/>
    <property type="match status" value="1"/>
</dbReference>
<evidence type="ECO:0000256" key="3">
    <source>
        <dbReference type="ARBA" id="ARBA00022980"/>
    </source>
</evidence>
<keyword evidence="4" id="KW-0496">Mitochondrion</keyword>
<keyword evidence="8" id="KW-1185">Reference proteome</keyword>
<dbReference type="PANTHER" id="PTHR21183">
    <property type="entry name" value="RIBOSOMAL PROTEIN L47, MITOCHONDRIAL-RELATED"/>
    <property type="match status" value="1"/>
</dbReference>
<evidence type="ECO:0000256" key="4">
    <source>
        <dbReference type="ARBA" id="ARBA00023128"/>
    </source>
</evidence>
<sequence>MYKFRFVCGTLSTLYISKRTFSQYVRPWNNPEGIYAFVRREKELGSLPGREWTVDELRLKSFDDLHKLWWVMIKERNALLTERDWCRSVKREWNGETTLEKVNLSMTNIKQAVSEQKAFISGLIEIADLVEEEDEETKELIKQSVAVREEKERLRKEKEAKEGYRTPYRLSPRKQKYKLRALLQRTKLGH</sequence>
<evidence type="ECO:0000313" key="7">
    <source>
        <dbReference type="EMBL" id="GJQ15150.1"/>
    </source>
</evidence>
<accession>A0A9C7Q3F1</accession>
<evidence type="ECO:0000256" key="1">
    <source>
        <dbReference type="ARBA" id="ARBA00004173"/>
    </source>
</evidence>
<dbReference type="GO" id="GO:0003735">
    <property type="term" value="F:structural constituent of ribosome"/>
    <property type="evidence" value="ECO:0007669"/>
    <property type="project" value="InterPro"/>
</dbReference>
<dbReference type="GO" id="GO:0032543">
    <property type="term" value="P:mitochondrial translation"/>
    <property type="evidence" value="ECO:0007669"/>
    <property type="project" value="TreeGrafter"/>
</dbReference>
<comment type="caution">
    <text evidence="7">The sequence shown here is derived from an EMBL/GenBank/DDBJ whole genome shotgun (WGS) entry which is preliminary data.</text>
</comment>
<keyword evidence="5" id="KW-0687">Ribonucleoprotein</keyword>
<evidence type="ECO:0000256" key="5">
    <source>
        <dbReference type="ARBA" id="ARBA00023274"/>
    </source>
</evidence>
<keyword evidence="3" id="KW-0689">Ribosomal protein</keyword>
<gene>
    <name evidence="7" type="ORF">GpartN1_g6941.t1</name>
</gene>
<name>A0A9C7Q3F1_9RHOD</name>
<dbReference type="InterPro" id="IPR010729">
    <property type="entry name" value="Ribosomal_uL29_mit"/>
</dbReference>
<reference evidence="7" key="2">
    <citation type="submission" date="2022-01" db="EMBL/GenBank/DDBJ databases">
        <authorList>
            <person name="Hirooka S."/>
            <person name="Miyagishima S.Y."/>
        </authorList>
    </citation>
    <scope>NUCLEOTIDE SEQUENCE</scope>
    <source>
        <strain evidence="7">NBRC 102759</strain>
    </source>
</reference>
<dbReference type="Gene3D" id="6.10.330.20">
    <property type="match status" value="1"/>
</dbReference>
<reference evidence="7" key="1">
    <citation type="journal article" date="2022" name="Proc. Natl. Acad. Sci. U.S.A.">
        <title>Life cycle and functional genomics of the unicellular red alga Galdieria for elucidating algal and plant evolution and industrial use.</title>
        <authorList>
            <person name="Hirooka S."/>
            <person name="Itabashi T."/>
            <person name="Ichinose T.M."/>
            <person name="Onuma R."/>
            <person name="Fujiwara T."/>
            <person name="Yamashita S."/>
            <person name="Jong L.W."/>
            <person name="Tomita R."/>
            <person name="Iwane A.H."/>
            <person name="Miyagishima S.Y."/>
        </authorList>
    </citation>
    <scope>NUCLEOTIDE SEQUENCE</scope>
    <source>
        <strain evidence="7">NBRC 102759</strain>
    </source>
</reference>
<dbReference type="EMBL" id="BQMJ01000065">
    <property type="protein sequence ID" value="GJQ15150.1"/>
    <property type="molecule type" value="Genomic_DNA"/>
</dbReference>
<comment type="similarity">
    <text evidence="2">Belongs to the universal ribosomal protein uL29 family.</text>
</comment>
<dbReference type="OrthoDB" id="270763at2759"/>
<protein>
    <recommendedName>
        <fullName evidence="6">Large ribosomal subunit protein uL29m</fullName>
    </recommendedName>
</protein>
<evidence type="ECO:0000256" key="6">
    <source>
        <dbReference type="ARBA" id="ARBA00035289"/>
    </source>
</evidence>